<protein>
    <submittedName>
        <fullName evidence="1">Uncharacterized protein</fullName>
    </submittedName>
</protein>
<proteinExistence type="predicted"/>
<gene>
    <name evidence="1" type="ORF">IPOD504_LOCUS15612</name>
</gene>
<dbReference type="EMBL" id="OW152819">
    <property type="protein sequence ID" value="CAH2073377.1"/>
    <property type="molecule type" value="Genomic_DNA"/>
</dbReference>
<organism evidence="1 2">
    <name type="scientific">Iphiclides podalirius</name>
    <name type="common">scarce swallowtail</name>
    <dbReference type="NCBI Taxonomy" id="110791"/>
    <lineage>
        <taxon>Eukaryota</taxon>
        <taxon>Metazoa</taxon>
        <taxon>Ecdysozoa</taxon>
        <taxon>Arthropoda</taxon>
        <taxon>Hexapoda</taxon>
        <taxon>Insecta</taxon>
        <taxon>Pterygota</taxon>
        <taxon>Neoptera</taxon>
        <taxon>Endopterygota</taxon>
        <taxon>Lepidoptera</taxon>
        <taxon>Glossata</taxon>
        <taxon>Ditrysia</taxon>
        <taxon>Papilionoidea</taxon>
        <taxon>Papilionidae</taxon>
        <taxon>Papilioninae</taxon>
        <taxon>Iphiclides</taxon>
    </lineage>
</organism>
<sequence length="74" mass="7695">MIRAVKVKSNLIAPSVTKGRQGDQKAERIEASVQLRGVGSGDLGASAAPPGPARTHLTFADALLERRNPTCDAA</sequence>
<evidence type="ECO:0000313" key="2">
    <source>
        <dbReference type="Proteomes" id="UP000837857"/>
    </source>
</evidence>
<evidence type="ECO:0000313" key="1">
    <source>
        <dbReference type="EMBL" id="CAH2073377.1"/>
    </source>
</evidence>
<dbReference type="Proteomes" id="UP000837857">
    <property type="component" value="Chromosome 7"/>
</dbReference>
<name>A0ABN8J063_9NEOP</name>
<keyword evidence="2" id="KW-1185">Reference proteome</keyword>
<reference evidence="1" key="1">
    <citation type="submission" date="2022-03" db="EMBL/GenBank/DDBJ databases">
        <authorList>
            <person name="Martin H S."/>
        </authorList>
    </citation>
    <scope>NUCLEOTIDE SEQUENCE</scope>
</reference>
<feature type="non-terminal residue" evidence="1">
    <location>
        <position position="74"/>
    </location>
</feature>
<accession>A0ABN8J063</accession>